<dbReference type="EC" id="3.5.1.2" evidence="10"/>
<dbReference type="Gene3D" id="3.40.50.880">
    <property type="match status" value="1"/>
</dbReference>
<feature type="active site" evidence="10">
    <location>
        <position position="200"/>
    </location>
</feature>
<proteinExistence type="inferred from homology"/>
<reference evidence="13" key="1">
    <citation type="submission" date="2023-12" db="EMBL/GenBank/DDBJ databases">
        <title>Novel isolates from deep terrestrial aquifers shed light on the physiology and ecology of the class Limnochordia.</title>
        <authorList>
            <person name="Karnachuk O.V."/>
            <person name="Lukina A.P."/>
            <person name="Avakyan M.R."/>
            <person name="Kadnikov V."/>
            <person name="Begmatov S."/>
            <person name="Beletsky A.V."/>
            <person name="Mardanov A.V."/>
            <person name="Ravin N.V."/>
        </authorList>
    </citation>
    <scope>NUCLEOTIDE SEQUENCE [LARGE SCALE GENOMIC DNA]</scope>
    <source>
        <strain evidence="13">LN</strain>
    </source>
</reference>
<dbReference type="GO" id="GO:0016829">
    <property type="term" value="F:lyase activity"/>
    <property type="evidence" value="ECO:0007669"/>
    <property type="project" value="UniProtKB-KW"/>
</dbReference>
<comment type="catalytic activity">
    <reaction evidence="8 10">
        <text>5-[(5-phospho-1-deoxy-D-ribulos-1-ylimino)methylamino]-1-(5-phospho-beta-D-ribosyl)imidazole-4-carboxamide + L-glutamine = D-erythro-1-(imidazol-4-yl)glycerol 3-phosphate + 5-amino-1-(5-phospho-beta-D-ribosyl)imidazole-4-carboxamide + L-glutamate + H(+)</text>
        <dbReference type="Rhea" id="RHEA:24793"/>
        <dbReference type="ChEBI" id="CHEBI:15378"/>
        <dbReference type="ChEBI" id="CHEBI:29985"/>
        <dbReference type="ChEBI" id="CHEBI:58278"/>
        <dbReference type="ChEBI" id="CHEBI:58359"/>
        <dbReference type="ChEBI" id="CHEBI:58475"/>
        <dbReference type="ChEBI" id="CHEBI:58525"/>
        <dbReference type="EC" id="4.3.2.10"/>
    </reaction>
</comment>
<evidence type="ECO:0000259" key="11">
    <source>
        <dbReference type="Pfam" id="PF00117"/>
    </source>
</evidence>
<keyword evidence="6 10" id="KW-0368">Histidine biosynthesis</keyword>
<keyword evidence="5 10" id="KW-0315">Glutamine amidotransferase</keyword>
<dbReference type="NCBIfam" id="TIGR01855">
    <property type="entry name" value="IMP_synth_hisH"/>
    <property type="match status" value="1"/>
</dbReference>
<dbReference type="InterPro" id="IPR010139">
    <property type="entry name" value="Imidazole-glycPsynth_HisH"/>
</dbReference>
<dbReference type="EC" id="4.3.2.10" evidence="10"/>
<keyword evidence="3 10" id="KW-0028">Amino-acid biosynthesis</keyword>
<dbReference type="PANTHER" id="PTHR42701">
    <property type="entry name" value="IMIDAZOLE GLYCEROL PHOSPHATE SYNTHASE SUBUNIT HISH"/>
    <property type="match status" value="1"/>
</dbReference>
<comment type="subcellular location">
    <subcellularLocation>
        <location evidence="10">Cytoplasm</location>
    </subcellularLocation>
</comment>
<dbReference type="PIRSF" id="PIRSF000495">
    <property type="entry name" value="Amidotransf_hisH"/>
    <property type="match status" value="1"/>
</dbReference>
<dbReference type="PROSITE" id="PS51273">
    <property type="entry name" value="GATASE_TYPE_1"/>
    <property type="match status" value="1"/>
</dbReference>
<evidence type="ECO:0000256" key="10">
    <source>
        <dbReference type="HAMAP-Rule" id="MF_00278"/>
    </source>
</evidence>
<evidence type="ECO:0000256" key="9">
    <source>
        <dbReference type="ARBA" id="ARBA00049534"/>
    </source>
</evidence>
<comment type="subunit">
    <text evidence="2 10">Heterodimer of HisH and HisF.</text>
</comment>
<name>A0ABZ1BTA1_9FIRM</name>
<keyword evidence="13" id="KW-1185">Reference proteome</keyword>
<comment type="function">
    <text evidence="10">IGPS catalyzes the conversion of PRFAR and glutamine to IGP, AICAR and glutamate. The HisH subunit catalyzes the hydrolysis of glutamine to glutamate and ammonia as part of the synthesis of IGP and AICAR. The resulting ammonia molecule is channeled to the active site of HisF.</text>
</comment>
<gene>
    <name evidence="10 12" type="primary">hisH</name>
    <name evidence="12" type="ORF">VLY81_04355</name>
</gene>
<evidence type="ECO:0000256" key="2">
    <source>
        <dbReference type="ARBA" id="ARBA00011152"/>
    </source>
</evidence>
<protein>
    <recommendedName>
        <fullName evidence="10">Imidazole glycerol phosphate synthase subunit HisH</fullName>
        <ecNumber evidence="10">4.3.2.10</ecNumber>
    </recommendedName>
    <alternativeName>
        <fullName evidence="10">IGP synthase glutaminase subunit</fullName>
        <ecNumber evidence="10">3.5.1.2</ecNumber>
    </alternativeName>
    <alternativeName>
        <fullName evidence="10">IGP synthase subunit HisH</fullName>
    </alternativeName>
    <alternativeName>
        <fullName evidence="10">ImGP synthase subunit HisH</fullName>
        <shortName evidence="10">IGPS subunit HisH</shortName>
    </alternativeName>
</protein>
<keyword evidence="7 10" id="KW-0456">Lyase</keyword>
<evidence type="ECO:0000256" key="7">
    <source>
        <dbReference type="ARBA" id="ARBA00023239"/>
    </source>
</evidence>
<evidence type="ECO:0000256" key="8">
    <source>
        <dbReference type="ARBA" id="ARBA00047838"/>
    </source>
</evidence>
<dbReference type="InterPro" id="IPR017926">
    <property type="entry name" value="GATASE"/>
</dbReference>
<evidence type="ECO:0000256" key="4">
    <source>
        <dbReference type="ARBA" id="ARBA00022801"/>
    </source>
</evidence>
<sequence length="221" mass="23989">MRIGLVDYGMGNLASVERALRAAAPACHVVRVVDPQGLGDVRAVVLPGVGAFDAAMRALDRSGLAEGLRRYLQAGRPLLGICLGYQLLFDEGEEVGRDRRTGAVRGLGWLTGRVRRLGAGLTVPHMAWNRLELTGRFAPLFEDHRPGEGAYVYFAHSYYPEPGSSDDVVAWCTIRGSQASIRFAAAAWRGAAGGVQFHPEKSGAEGLAMLARFVRWAERQR</sequence>
<evidence type="ECO:0000256" key="3">
    <source>
        <dbReference type="ARBA" id="ARBA00022605"/>
    </source>
</evidence>
<evidence type="ECO:0000256" key="1">
    <source>
        <dbReference type="ARBA" id="ARBA00005091"/>
    </source>
</evidence>
<dbReference type="InterPro" id="IPR029062">
    <property type="entry name" value="Class_I_gatase-like"/>
</dbReference>
<organism evidence="12 13">
    <name type="scientific">Geochorda subterranea</name>
    <dbReference type="NCBI Taxonomy" id="3109564"/>
    <lineage>
        <taxon>Bacteria</taxon>
        <taxon>Bacillati</taxon>
        <taxon>Bacillota</taxon>
        <taxon>Limnochordia</taxon>
        <taxon>Limnochordales</taxon>
        <taxon>Geochordaceae</taxon>
        <taxon>Geochorda</taxon>
    </lineage>
</organism>
<dbReference type="SUPFAM" id="SSF52317">
    <property type="entry name" value="Class I glutamine amidotransferase-like"/>
    <property type="match status" value="1"/>
</dbReference>
<dbReference type="RefSeq" id="WP_324669806.1">
    <property type="nucleotide sequence ID" value="NZ_CP141614.1"/>
</dbReference>
<evidence type="ECO:0000313" key="13">
    <source>
        <dbReference type="Proteomes" id="UP001333102"/>
    </source>
</evidence>
<dbReference type="EMBL" id="CP141614">
    <property type="protein sequence ID" value="WRP15403.1"/>
    <property type="molecule type" value="Genomic_DNA"/>
</dbReference>
<accession>A0ABZ1BTA1</accession>
<feature type="domain" description="Glutamine amidotransferase" evidence="11">
    <location>
        <begin position="5"/>
        <end position="214"/>
    </location>
</feature>
<dbReference type="CDD" id="cd01748">
    <property type="entry name" value="GATase1_IGP_Synthase"/>
    <property type="match status" value="1"/>
</dbReference>
<dbReference type="Proteomes" id="UP001333102">
    <property type="component" value="Chromosome"/>
</dbReference>
<keyword evidence="4 10" id="KW-0378">Hydrolase</keyword>
<comment type="pathway">
    <text evidence="1 10">Amino-acid biosynthesis; L-histidine biosynthesis; L-histidine from 5-phospho-alpha-D-ribose 1-diphosphate: step 5/9.</text>
</comment>
<comment type="catalytic activity">
    <reaction evidence="9 10">
        <text>L-glutamine + H2O = L-glutamate + NH4(+)</text>
        <dbReference type="Rhea" id="RHEA:15889"/>
        <dbReference type="ChEBI" id="CHEBI:15377"/>
        <dbReference type="ChEBI" id="CHEBI:28938"/>
        <dbReference type="ChEBI" id="CHEBI:29985"/>
        <dbReference type="ChEBI" id="CHEBI:58359"/>
        <dbReference type="EC" id="3.5.1.2"/>
    </reaction>
</comment>
<dbReference type="PANTHER" id="PTHR42701:SF1">
    <property type="entry name" value="IMIDAZOLE GLYCEROL PHOSPHATE SYNTHASE SUBUNIT HISH"/>
    <property type="match status" value="1"/>
</dbReference>
<evidence type="ECO:0000256" key="5">
    <source>
        <dbReference type="ARBA" id="ARBA00022962"/>
    </source>
</evidence>
<evidence type="ECO:0000313" key="12">
    <source>
        <dbReference type="EMBL" id="WRP15403.1"/>
    </source>
</evidence>
<dbReference type="HAMAP" id="MF_00278">
    <property type="entry name" value="HisH"/>
    <property type="match status" value="1"/>
</dbReference>
<dbReference type="Pfam" id="PF00117">
    <property type="entry name" value="GATase"/>
    <property type="match status" value="1"/>
</dbReference>
<feature type="active site" evidence="10">
    <location>
        <position position="198"/>
    </location>
</feature>
<evidence type="ECO:0000256" key="6">
    <source>
        <dbReference type="ARBA" id="ARBA00023102"/>
    </source>
</evidence>
<keyword evidence="10" id="KW-0963">Cytoplasm</keyword>
<feature type="active site" description="Nucleophile" evidence="10">
    <location>
        <position position="82"/>
    </location>
</feature>